<protein>
    <submittedName>
        <fullName evidence="1">Uncharacterized protein</fullName>
    </submittedName>
</protein>
<sequence length="48" mass="5218">MVFPTEFISTSFGKTRVGCDVFSKDTTLFRADETAEAIIDVVGGVIFV</sequence>
<dbReference type="AlphaFoldDB" id="A0A6C0H1B5"/>
<proteinExistence type="predicted"/>
<name>A0A6C0H1B5_9ZZZZ</name>
<reference evidence="1" key="1">
    <citation type="journal article" date="2020" name="Nature">
        <title>Giant virus diversity and host interactions through global metagenomics.</title>
        <authorList>
            <person name="Schulz F."/>
            <person name="Roux S."/>
            <person name="Paez-Espino D."/>
            <person name="Jungbluth S."/>
            <person name="Walsh D.A."/>
            <person name="Denef V.J."/>
            <person name="McMahon K.D."/>
            <person name="Konstantinidis K.T."/>
            <person name="Eloe-Fadrosh E.A."/>
            <person name="Kyrpides N.C."/>
            <person name="Woyke T."/>
        </authorList>
    </citation>
    <scope>NUCLEOTIDE SEQUENCE</scope>
    <source>
        <strain evidence="1">GVMAG-M-3300023179-59</strain>
    </source>
</reference>
<dbReference type="EMBL" id="MN739849">
    <property type="protein sequence ID" value="QHT74322.1"/>
    <property type="molecule type" value="Genomic_DNA"/>
</dbReference>
<evidence type="ECO:0000313" key="1">
    <source>
        <dbReference type="EMBL" id="QHT74322.1"/>
    </source>
</evidence>
<organism evidence="1">
    <name type="scientific">viral metagenome</name>
    <dbReference type="NCBI Taxonomy" id="1070528"/>
    <lineage>
        <taxon>unclassified sequences</taxon>
        <taxon>metagenomes</taxon>
        <taxon>organismal metagenomes</taxon>
    </lineage>
</organism>
<accession>A0A6C0H1B5</accession>